<organism evidence="3 4">
    <name type="scientific">Sphingomonas suaedae</name>
    <dbReference type="NCBI Taxonomy" id="2599297"/>
    <lineage>
        <taxon>Bacteria</taxon>
        <taxon>Pseudomonadati</taxon>
        <taxon>Pseudomonadota</taxon>
        <taxon>Alphaproteobacteria</taxon>
        <taxon>Sphingomonadales</taxon>
        <taxon>Sphingomonadaceae</taxon>
        <taxon>Sphingomonas</taxon>
    </lineage>
</organism>
<evidence type="ECO:0000259" key="2">
    <source>
        <dbReference type="Pfam" id="PF06439"/>
    </source>
</evidence>
<dbReference type="Gene3D" id="2.60.120.560">
    <property type="entry name" value="Exo-inulinase, domain 1"/>
    <property type="match status" value="1"/>
</dbReference>
<keyword evidence="1" id="KW-0732">Signal</keyword>
<dbReference type="EMBL" id="CP042239">
    <property type="protein sequence ID" value="QDX26894.1"/>
    <property type="molecule type" value="Genomic_DNA"/>
</dbReference>
<dbReference type="GO" id="GO:0016787">
    <property type="term" value="F:hydrolase activity"/>
    <property type="evidence" value="ECO:0007669"/>
    <property type="project" value="InterPro"/>
</dbReference>
<dbReference type="AlphaFoldDB" id="A0A518RHI8"/>
<sequence>MRTLLICGVASLLMCAVVTAQTPRPADASVNTLSKQEREQGWRLLWDGRTTAGWKSAKSEAFPAAGWQIQDGELSVLASDGAESRNGGDIITREQFSNFELKVDFRLSPGANSGIKYFVDPDLLRGEGSAIGLEFQLLDDARHPDAKLGRGGNRTVGSLYDLIAARDLANSGQPKPAVPIGAWNTARIVVRGRHVEHWLNGRKVVEFERGSPAFRSLVAQSKYNKWPSFGEWPSGPILLQDHGNLVSFRNIKVRTLPAGGAQ</sequence>
<feature type="chain" id="PRO_5021932621" evidence="1">
    <location>
        <begin position="21"/>
        <end position="262"/>
    </location>
</feature>
<feature type="signal peptide" evidence="1">
    <location>
        <begin position="1"/>
        <end position="20"/>
    </location>
</feature>
<protein>
    <submittedName>
        <fullName evidence="3">DUF1080 domain-containing protein</fullName>
    </submittedName>
</protein>
<dbReference type="InterPro" id="IPR010496">
    <property type="entry name" value="AL/BT2_dom"/>
</dbReference>
<name>A0A518RHI8_9SPHN</name>
<evidence type="ECO:0000256" key="1">
    <source>
        <dbReference type="SAM" id="SignalP"/>
    </source>
</evidence>
<proteinExistence type="predicted"/>
<accession>A0A518RHI8</accession>
<feature type="domain" description="3-keto-alpha-glucoside-1,2-lyase/3-keto-2-hydroxy-glucal hydratase" evidence="2">
    <location>
        <begin position="41"/>
        <end position="254"/>
    </location>
</feature>
<reference evidence="3 4" key="1">
    <citation type="submission" date="2019-07" db="EMBL/GenBank/DDBJ databases">
        <title>Sphingomonas alkalisoli sp. nov., isolated from rhizosphere soil of Suaedae salsa.</title>
        <authorList>
            <person name="Zhang H."/>
            <person name="Xu L."/>
            <person name="Zhang J.-X."/>
            <person name="Sun J.-Q."/>
        </authorList>
    </citation>
    <scope>NUCLEOTIDE SEQUENCE [LARGE SCALE GENOMIC DNA]</scope>
    <source>
        <strain evidence="3 4">XS-10</strain>
    </source>
</reference>
<evidence type="ECO:0000313" key="3">
    <source>
        <dbReference type="EMBL" id="QDX26894.1"/>
    </source>
</evidence>
<keyword evidence="4" id="KW-1185">Reference proteome</keyword>
<dbReference type="Pfam" id="PF06439">
    <property type="entry name" value="3keto-disac_hyd"/>
    <property type="match status" value="1"/>
</dbReference>
<dbReference type="KEGG" id="ssua:FPZ54_13340"/>
<evidence type="ECO:0000313" key="4">
    <source>
        <dbReference type="Proteomes" id="UP000318055"/>
    </source>
</evidence>
<gene>
    <name evidence="3" type="ORF">FPZ54_13340</name>
</gene>
<dbReference type="OrthoDB" id="176168at2"/>
<dbReference type="Proteomes" id="UP000318055">
    <property type="component" value="Chromosome"/>
</dbReference>